<sequence length="69" mass="7615">MFTLAPLLTGQGREHHGAILREAAELADAGQLTIRVDRQRFALDEVNDAFRQVAEGRAKGKTIIQLLSE</sequence>
<proteinExistence type="predicted"/>
<dbReference type="Gene3D" id="3.90.180.10">
    <property type="entry name" value="Medium-chain alcohol dehydrogenases, catalytic domain"/>
    <property type="match status" value="1"/>
</dbReference>
<organism evidence="1 2">
    <name type="scientific">Pseudomonas putida</name>
    <name type="common">Arthrobacter siderocapsulatus</name>
    <dbReference type="NCBI Taxonomy" id="303"/>
    <lineage>
        <taxon>Bacteria</taxon>
        <taxon>Pseudomonadati</taxon>
        <taxon>Pseudomonadota</taxon>
        <taxon>Gammaproteobacteria</taxon>
        <taxon>Pseudomonadales</taxon>
        <taxon>Pseudomonadaceae</taxon>
        <taxon>Pseudomonas</taxon>
    </lineage>
</organism>
<accession>A0A0P7BZ99</accession>
<gene>
    <name evidence="1" type="ORF">HB13667_28330</name>
</gene>
<dbReference type="Gene3D" id="3.40.50.720">
    <property type="entry name" value="NAD(P)-binding Rossmann-like Domain"/>
    <property type="match status" value="1"/>
</dbReference>
<protein>
    <recommendedName>
        <fullName evidence="3">Alcohol dehydrogenase</fullName>
    </recommendedName>
</protein>
<dbReference type="Pfam" id="PF13602">
    <property type="entry name" value="ADH_zinc_N_2"/>
    <property type="match status" value="1"/>
</dbReference>
<dbReference type="AlphaFoldDB" id="A0A0P7BZ99"/>
<name>A0A0P7BZ99_PSEPU</name>
<evidence type="ECO:0008006" key="3">
    <source>
        <dbReference type="Google" id="ProtNLM"/>
    </source>
</evidence>
<reference evidence="1 2" key="1">
    <citation type="submission" date="2015-10" db="EMBL/GenBank/DDBJ databases">
        <title>Pseudomonas putida clinical strains.</title>
        <authorList>
            <person name="Molina L."/>
            <person name="Udaondo Z."/>
        </authorList>
    </citation>
    <scope>NUCLEOTIDE SEQUENCE [LARGE SCALE GENOMIC DNA]</scope>
    <source>
        <strain evidence="1 2">HB13667</strain>
    </source>
</reference>
<evidence type="ECO:0000313" key="2">
    <source>
        <dbReference type="Proteomes" id="UP000050437"/>
    </source>
</evidence>
<evidence type="ECO:0000313" key="1">
    <source>
        <dbReference type="EMBL" id="KPM58359.1"/>
    </source>
</evidence>
<comment type="caution">
    <text evidence="1">The sequence shown here is derived from an EMBL/GenBank/DDBJ whole genome shotgun (WGS) entry which is preliminary data.</text>
</comment>
<dbReference type="EMBL" id="LKKS01000139">
    <property type="protein sequence ID" value="KPM58359.1"/>
    <property type="molecule type" value="Genomic_DNA"/>
</dbReference>
<dbReference type="Proteomes" id="UP000050437">
    <property type="component" value="Unassembled WGS sequence"/>
</dbReference>